<dbReference type="InterPro" id="IPR011004">
    <property type="entry name" value="Trimer_LpxA-like_sf"/>
</dbReference>
<gene>
    <name evidence="17" type="ORF">D8674_032926</name>
</gene>
<comment type="pathway">
    <text evidence="3">Glycan biosynthesis; starch biosynthesis.</text>
</comment>
<keyword evidence="9 17" id="KW-0548">Nucleotidyltransferase</keyword>
<evidence type="ECO:0000256" key="4">
    <source>
        <dbReference type="ARBA" id="ARBA00010443"/>
    </source>
</evidence>
<dbReference type="InterPro" id="IPR005835">
    <property type="entry name" value="NTP_transferase_dom"/>
</dbReference>
<evidence type="ECO:0000259" key="16">
    <source>
        <dbReference type="Pfam" id="PF00483"/>
    </source>
</evidence>
<comment type="catalytic activity">
    <reaction evidence="1">
        <text>alpha-D-glucose 1-phosphate + ATP + H(+) = ADP-alpha-D-glucose + diphosphate</text>
        <dbReference type="Rhea" id="RHEA:12120"/>
        <dbReference type="ChEBI" id="CHEBI:15378"/>
        <dbReference type="ChEBI" id="CHEBI:30616"/>
        <dbReference type="ChEBI" id="CHEBI:33019"/>
        <dbReference type="ChEBI" id="CHEBI:57498"/>
        <dbReference type="ChEBI" id="CHEBI:58601"/>
        <dbReference type="EC" id="2.7.7.27"/>
    </reaction>
</comment>
<dbReference type="Gene3D" id="2.160.10.10">
    <property type="entry name" value="Hexapeptide repeat proteins"/>
    <property type="match status" value="1"/>
</dbReference>
<evidence type="ECO:0000256" key="6">
    <source>
        <dbReference type="ARBA" id="ARBA00012460"/>
    </source>
</evidence>
<evidence type="ECO:0000256" key="14">
    <source>
        <dbReference type="ARBA" id="ARBA00030817"/>
    </source>
</evidence>
<dbReference type="EMBL" id="SMOL01000148">
    <property type="protein sequence ID" value="KAB2628131.1"/>
    <property type="molecule type" value="Genomic_DNA"/>
</dbReference>
<evidence type="ECO:0000256" key="1">
    <source>
        <dbReference type="ARBA" id="ARBA00000956"/>
    </source>
</evidence>
<reference evidence="17 18" key="3">
    <citation type="submission" date="2019-11" db="EMBL/GenBank/DDBJ databases">
        <title>A de novo genome assembly of a pear dwarfing rootstock.</title>
        <authorList>
            <person name="Wang F."/>
            <person name="Wang J."/>
            <person name="Li S."/>
            <person name="Zhang Y."/>
            <person name="Fang M."/>
            <person name="Ma L."/>
            <person name="Zhao Y."/>
            <person name="Jiang S."/>
        </authorList>
    </citation>
    <scope>NUCLEOTIDE SEQUENCE [LARGE SCALE GENOMIC DNA]</scope>
    <source>
        <strain evidence="17">S2</strain>
        <tissue evidence="17">Leaf</tissue>
    </source>
</reference>
<evidence type="ECO:0000256" key="13">
    <source>
        <dbReference type="ARBA" id="ARBA00030645"/>
    </source>
</evidence>
<name>A0A5N5HPH1_9ROSA</name>
<proteinExistence type="inferred from homology"/>
<evidence type="ECO:0000256" key="7">
    <source>
        <dbReference type="ARBA" id="ARBA00022533"/>
    </source>
</evidence>
<keyword evidence="11" id="KW-0067">ATP-binding</keyword>
<dbReference type="PROSITE" id="PS00810">
    <property type="entry name" value="ADP_GLC_PYROPHOSPH_3"/>
    <property type="match status" value="1"/>
</dbReference>
<evidence type="ECO:0000256" key="10">
    <source>
        <dbReference type="ARBA" id="ARBA00022741"/>
    </source>
</evidence>
<evidence type="ECO:0000256" key="9">
    <source>
        <dbReference type="ARBA" id="ARBA00022695"/>
    </source>
</evidence>
<organism evidence="17 18">
    <name type="scientific">Pyrus ussuriensis x Pyrus communis</name>
    <dbReference type="NCBI Taxonomy" id="2448454"/>
    <lineage>
        <taxon>Eukaryota</taxon>
        <taxon>Viridiplantae</taxon>
        <taxon>Streptophyta</taxon>
        <taxon>Embryophyta</taxon>
        <taxon>Tracheophyta</taxon>
        <taxon>Spermatophyta</taxon>
        <taxon>Magnoliopsida</taxon>
        <taxon>eudicotyledons</taxon>
        <taxon>Gunneridae</taxon>
        <taxon>Pentapetalae</taxon>
        <taxon>rosids</taxon>
        <taxon>fabids</taxon>
        <taxon>Rosales</taxon>
        <taxon>Rosaceae</taxon>
        <taxon>Amygdaloideae</taxon>
        <taxon>Maleae</taxon>
        <taxon>Pyrus</taxon>
    </lineage>
</organism>
<reference evidence="18" key="2">
    <citation type="submission" date="2019-10" db="EMBL/GenBank/DDBJ databases">
        <title>A de novo genome assembly of a pear dwarfing rootstock.</title>
        <authorList>
            <person name="Wang F."/>
            <person name="Wang J."/>
            <person name="Li S."/>
            <person name="Zhang Y."/>
            <person name="Fang M."/>
            <person name="Ma L."/>
            <person name="Zhao Y."/>
            <person name="Jiang S."/>
        </authorList>
    </citation>
    <scope>NUCLEOTIDE SEQUENCE [LARGE SCALE GENOMIC DNA]</scope>
</reference>
<dbReference type="AlphaFoldDB" id="A0A5N5HPH1"/>
<dbReference type="CDD" id="cd04651">
    <property type="entry name" value="LbH_G1P_AT_C"/>
    <property type="match status" value="1"/>
</dbReference>
<protein>
    <recommendedName>
        <fullName evidence="6">glucose-1-phosphate adenylyltransferase</fullName>
        <ecNumber evidence="6">2.7.7.27</ecNumber>
    </recommendedName>
    <alternativeName>
        <fullName evidence="15">ADP-glucose pyrophosphorylase</fullName>
    </alternativeName>
    <alternativeName>
        <fullName evidence="14">ADP-glucose synthase</fullName>
    </alternativeName>
    <alternativeName>
        <fullName evidence="13">Alpha-D-glucose-1-phosphate adenyl transferase</fullName>
    </alternativeName>
</protein>
<dbReference type="FunFam" id="2.160.10.10:FF:000010">
    <property type="entry name" value="Glucose-1-phosphate adenylyltransferase"/>
    <property type="match status" value="1"/>
</dbReference>
<dbReference type="SUPFAM" id="SSF53448">
    <property type="entry name" value="Nucleotide-diphospho-sugar transferases"/>
    <property type="match status" value="1"/>
</dbReference>
<keyword evidence="10" id="KW-0547">Nucleotide-binding</keyword>
<feature type="domain" description="Nucleotidyl transferase" evidence="16">
    <location>
        <begin position="1"/>
        <end position="107"/>
    </location>
</feature>
<evidence type="ECO:0000256" key="5">
    <source>
        <dbReference type="ARBA" id="ARBA00011680"/>
    </source>
</evidence>
<dbReference type="PANTHER" id="PTHR43523">
    <property type="entry name" value="GLUCOSE-1-PHOSPHATE ADENYLYLTRANSFERASE-RELATED"/>
    <property type="match status" value="1"/>
</dbReference>
<dbReference type="GO" id="GO:0008878">
    <property type="term" value="F:glucose-1-phosphate adenylyltransferase activity"/>
    <property type="evidence" value="ECO:0007669"/>
    <property type="project" value="UniProtKB-EC"/>
</dbReference>
<dbReference type="OrthoDB" id="1733332at2759"/>
<keyword evidence="7" id="KW-0021">Allosteric enzyme</keyword>
<dbReference type="GO" id="GO:0019252">
    <property type="term" value="P:starch biosynthetic process"/>
    <property type="evidence" value="ECO:0007669"/>
    <property type="project" value="UniProtKB-KW"/>
</dbReference>
<dbReference type="CDD" id="cd02508">
    <property type="entry name" value="ADP_Glucose_PP"/>
    <property type="match status" value="1"/>
</dbReference>
<dbReference type="EC" id="2.7.7.27" evidence="6"/>
<dbReference type="Pfam" id="PF00483">
    <property type="entry name" value="NTP_transferase"/>
    <property type="match status" value="2"/>
</dbReference>
<dbReference type="InterPro" id="IPR029044">
    <property type="entry name" value="Nucleotide-diphossugar_trans"/>
</dbReference>
<evidence type="ECO:0000256" key="11">
    <source>
        <dbReference type="ARBA" id="ARBA00022840"/>
    </source>
</evidence>
<reference evidence="17 18" key="1">
    <citation type="submission" date="2019-09" db="EMBL/GenBank/DDBJ databases">
        <authorList>
            <person name="Ou C."/>
        </authorList>
    </citation>
    <scope>NUCLEOTIDE SEQUENCE [LARGE SCALE GENOMIC DNA]</scope>
    <source>
        <strain evidence="17">S2</strain>
        <tissue evidence="17">Leaf</tissue>
    </source>
</reference>
<dbReference type="PROSITE" id="PS00809">
    <property type="entry name" value="ADP_GLC_PYROPHOSPH_2"/>
    <property type="match status" value="1"/>
</dbReference>
<accession>A0A5N5HPH1</accession>
<sequence>MSNCINSGIKKIFILTQYNSFSLNRHLARTYNFGDGMNFGDGFVEVLAATQTPGEAGKRWFQGTADAVRQFIWVFEDAKNKNVEHILILSGDHLYRMDYLDFIQQVDTTVLGLSDLEAMNSPYIASMGVYVFRTDVLLKLLRWSYPSCNDFGSEIIPSAVKEHNVQAYLFNDYWEDIGTVKSFFDANLALTEQFEFNDPKTPFYTSPRFLPPTKVEECRIMDAIISHGCFLRECSVQHSIVGVRSRLESGVELKDTMMMGADYYQTESEIASLLAQGKVPIGVGENTKIWNCIIDKNAKIGRNVVISNGDGVEEAERADEGFYIRSGITVVLKNATIKDGTVI</sequence>
<keyword evidence="18" id="KW-1185">Reference proteome</keyword>
<dbReference type="SUPFAM" id="SSF51161">
    <property type="entry name" value="Trimeric LpxA-like enzymes"/>
    <property type="match status" value="1"/>
</dbReference>
<dbReference type="GO" id="GO:0005978">
    <property type="term" value="P:glycogen biosynthetic process"/>
    <property type="evidence" value="ECO:0007669"/>
    <property type="project" value="InterPro"/>
</dbReference>
<comment type="caution">
    <text evidence="17">The sequence shown here is derived from an EMBL/GenBank/DDBJ whole genome shotgun (WGS) entry which is preliminary data.</text>
</comment>
<feature type="domain" description="Nucleotidyl transferase" evidence="16">
    <location>
        <begin position="122"/>
        <end position="192"/>
    </location>
</feature>
<evidence type="ECO:0000256" key="2">
    <source>
        <dbReference type="ARBA" id="ARBA00002231"/>
    </source>
</evidence>
<dbReference type="PANTHER" id="PTHR43523:SF12">
    <property type="entry name" value="GLUCOSE-1-PHOSPHATE ADENYLYLTRANSFERASE LARGE SUBUNIT 1, CHLOROPLASTIC-RELATED"/>
    <property type="match status" value="1"/>
</dbReference>
<evidence type="ECO:0000313" key="17">
    <source>
        <dbReference type="EMBL" id="KAB2628131.1"/>
    </source>
</evidence>
<evidence type="ECO:0000256" key="12">
    <source>
        <dbReference type="ARBA" id="ARBA00022922"/>
    </source>
</evidence>
<keyword evidence="8 17" id="KW-0808">Transferase</keyword>
<evidence type="ECO:0000256" key="3">
    <source>
        <dbReference type="ARBA" id="ARBA00004727"/>
    </source>
</evidence>
<dbReference type="GO" id="GO:0005524">
    <property type="term" value="F:ATP binding"/>
    <property type="evidence" value="ECO:0007669"/>
    <property type="project" value="UniProtKB-KW"/>
</dbReference>
<dbReference type="Pfam" id="PF25247">
    <property type="entry name" value="LbH_GLGC"/>
    <property type="match status" value="1"/>
</dbReference>
<evidence type="ECO:0000313" key="18">
    <source>
        <dbReference type="Proteomes" id="UP000327157"/>
    </source>
</evidence>
<dbReference type="InterPro" id="IPR005836">
    <property type="entry name" value="ADP_Glu_pyroP_CS"/>
</dbReference>
<comment type="subunit">
    <text evidence="5">Heterotetramer.</text>
</comment>
<evidence type="ECO:0000256" key="15">
    <source>
        <dbReference type="ARBA" id="ARBA00032494"/>
    </source>
</evidence>
<comment type="similarity">
    <text evidence="4">Belongs to the bacterial/plant glucose-1-phosphate adenylyltransferase family.</text>
</comment>
<dbReference type="Gene3D" id="3.90.550.10">
    <property type="entry name" value="Spore Coat Polysaccharide Biosynthesis Protein SpsA, Chain A"/>
    <property type="match status" value="2"/>
</dbReference>
<dbReference type="InterPro" id="IPR011831">
    <property type="entry name" value="ADP-Glc_PPase"/>
</dbReference>
<evidence type="ECO:0000256" key="8">
    <source>
        <dbReference type="ARBA" id="ARBA00022679"/>
    </source>
</evidence>
<comment type="function">
    <text evidence="2">This protein plays a role in synthesis of starch. It catalyzes the synthesis of the activated glycosyl donor, ADP-glucose from Glc-1-P and ATP.</text>
</comment>
<dbReference type="Proteomes" id="UP000327157">
    <property type="component" value="Chromosome 8"/>
</dbReference>
<keyword evidence="12" id="KW-0750">Starch biosynthesis</keyword>